<dbReference type="AlphaFoldDB" id="A0A1I3D635"/>
<proteinExistence type="predicted"/>
<dbReference type="Proteomes" id="UP000183639">
    <property type="component" value="Unassembled WGS sequence"/>
</dbReference>
<protein>
    <submittedName>
        <fullName evidence="1">Uncharacterized protein</fullName>
    </submittedName>
</protein>
<reference evidence="1 2" key="1">
    <citation type="submission" date="2016-10" db="EMBL/GenBank/DDBJ databases">
        <authorList>
            <person name="de Groot N.N."/>
        </authorList>
    </citation>
    <scope>NUCLEOTIDE SEQUENCE [LARGE SCALE GENOMIC DNA]</scope>
    <source>
        <strain evidence="1 2">Z108</strain>
    </source>
</reference>
<sequence length="120" mass="13442">MEKQYGKITVLESTGRKDQFGSEYYWCRCACGNFTIFSQEELESGFIEDCGCSATKAASQAEEKLAVNATAAAAAPAEKKPRQKKVFVESFASRWCGLDGIATNPKHIRPWPEVKRRRRS</sequence>
<organism evidence="1 2">
    <name type="scientific">Selenomonas ruminantium</name>
    <dbReference type="NCBI Taxonomy" id="971"/>
    <lineage>
        <taxon>Bacteria</taxon>
        <taxon>Bacillati</taxon>
        <taxon>Bacillota</taxon>
        <taxon>Negativicutes</taxon>
        <taxon>Selenomonadales</taxon>
        <taxon>Selenomonadaceae</taxon>
        <taxon>Selenomonas</taxon>
    </lineage>
</organism>
<dbReference type="OrthoDB" id="552713at2"/>
<dbReference type="EMBL" id="FOQK01000005">
    <property type="protein sequence ID" value="SFH82165.1"/>
    <property type="molecule type" value="Genomic_DNA"/>
</dbReference>
<evidence type="ECO:0000313" key="1">
    <source>
        <dbReference type="EMBL" id="SFH82165.1"/>
    </source>
</evidence>
<evidence type="ECO:0000313" key="2">
    <source>
        <dbReference type="Proteomes" id="UP000183639"/>
    </source>
</evidence>
<accession>A0A1I3D635</accession>
<gene>
    <name evidence="1" type="ORF">SAMN04487861_105110</name>
</gene>
<name>A0A1I3D635_SELRU</name>
<dbReference type="RefSeq" id="WP_075442549.1">
    <property type="nucleotide sequence ID" value="NZ_FOQK01000005.1"/>
</dbReference>